<keyword evidence="2" id="KW-1185">Reference proteome</keyword>
<evidence type="ECO:0000313" key="2">
    <source>
        <dbReference type="Proteomes" id="UP001148662"/>
    </source>
</evidence>
<organism evidence="1 2">
    <name type="scientific">Phlebia brevispora</name>
    <dbReference type="NCBI Taxonomy" id="194682"/>
    <lineage>
        <taxon>Eukaryota</taxon>
        <taxon>Fungi</taxon>
        <taxon>Dikarya</taxon>
        <taxon>Basidiomycota</taxon>
        <taxon>Agaricomycotina</taxon>
        <taxon>Agaricomycetes</taxon>
        <taxon>Polyporales</taxon>
        <taxon>Meruliaceae</taxon>
        <taxon>Phlebia</taxon>
    </lineage>
</organism>
<accession>A0ACC1SKC2</accession>
<proteinExistence type="predicted"/>
<dbReference type="EMBL" id="JANHOG010001205">
    <property type="protein sequence ID" value="KAJ3541406.1"/>
    <property type="molecule type" value="Genomic_DNA"/>
</dbReference>
<sequence>MRRLAHHQSAAFTQFGPKMFEDYRIKLSALLKKFPALMWNFSGSIFPAASWNFGPNAVTYSHADHCNRAIGWCAITALGQYDPTRGGHLVLESFRLIIEFPPGATILIPSASCIHSNTPIQCGESRMAFTQYAAGGLFRFVDYGFRSWKKLQVEDPALSRQFEVERGSRWAKELKLYSKTSELHQDRQACDISK</sequence>
<protein>
    <submittedName>
        <fullName evidence="1">Uncharacterized protein</fullName>
    </submittedName>
</protein>
<gene>
    <name evidence="1" type="ORF">NM688_g6086</name>
</gene>
<reference evidence="1" key="1">
    <citation type="submission" date="2022-07" db="EMBL/GenBank/DDBJ databases">
        <title>Genome Sequence of Phlebia brevispora.</title>
        <authorList>
            <person name="Buettner E."/>
        </authorList>
    </citation>
    <scope>NUCLEOTIDE SEQUENCE</scope>
    <source>
        <strain evidence="1">MPL23</strain>
    </source>
</reference>
<name>A0ACC1SKC2_9APHY</name>
<dbReference type="Proteomes" id="UP001148662">
    <property type="component" value="Unassembled WGS sequence"/>
</dbReference>
<evidence type="ECO:0000313" key="1">
    <source>
        <dbReference type="EMBL" id="KAJ3541406.1"/>
    </source>
</evidence>
<comment type="caution">
    <text evidence="1">The sequence shown here is derived from an EMBL/GenBank/DDBJ whole genome shotgun (WGS) entry which is preliminary data.</text>
</comment>